<proteinExistence type="predicted"/>
<accession>A0A9N7TNP6</accession>
<reference evidence="2" key="1">
    <citation type="submission" date="2020-03" db="EMBL/GenBank/DDBJ databases">
        <authorList>
            <person name="Weist P."/>
        </authorList>
    </citation>
    <scope>NUCLEOTIDE SEQUENCE</scope>
</reference>
<dbReference type="Proteomes" id="UP001153269">
    <property type="component" value="Unassembled WGS sequence"/>
</dbReference>
<feature type="compositionally biased region" description="Basic and acidic residues" evidence="1">
    <location>
        <begin position="43"/>
        <end position="102"/>
    </location>
</feature>
<sequence length="102" mass="11922">MKQEEDTRPSARRTDTEVQDSPGHTQDRLLLQLLGNTPAMVLKTEKLSWTEERRRREGGETEERGRRDGGGTEERRRRDGGETDERGRREGGEMEERRRRDG</sequence>
<dbReference type="EMBL" id="CADEAL010000201">
    <property type="protein sequence ID" value="CAB1416301.1"/>
    <property type="molecule type" value="Genomic_DNA"/>
</dbReference>
<evidence type="ECO:0000313" key="2">
    <source>
        <dbReference type="EMBL" id="CAB1416301.1"/>
    </source>
</evidence>
<protein>
    <submittedName>
        <fullName evidence="2">Uncharacterized protein</fullName>
    </submittedName>
</protein>
<comment type="caution">
    <text evidence="2">The sequence shown here is derived from an EMBL/GenBank/DDBJ whole genome shotgun (WGS) entry which is preliminary data.</text>
</comment>
<evidence type="ECO:0000313" key="3">
    <source>
        <dbReference type="Proteomes" id="UP001153269"/>
    </source>
</evidence>
<gene>
    <name evidence="2" type="ORF">PLEPLA_LOCUS4092</name>
</gene>
<feature type="compositionally biased region" description="Basic and acidic residues" evidence="1">
    <location>
        <begin position="1"/>
        <end position="16"/>
    </location>
</feature>
<keyword evidence="3" id="KW-1185">Reference proteome</keyword>
<name>A0A9N7TNP6_PLEPL</name>
<dbReference type="AlphaFoldDB" id="A0A9N7TNP6"/>
<organism evidence="2 3">
    <name type="scientific">Pleuronectes platessa</name>
    <name type="common">European plaice</name>
    <dbReference type="NCBI Taxonomy" id="8262"/>
    <lineage>
        <taxon>Eukaryota</taxon>
        <taxon>Metazoa</taxon>
        <taxon>Chordata</taxon>
        <taxon>Craniata</taxon>
        <taxon>Vertebrata</taxon>
        <taxon>Euteleostomi</taxon>
        <taxon>Actinopterygii</taxon>
        <taxon>Neopterygii</taxon>
        <taxon>Teleostei</taxon>
        <taxon>Neoteleostei</taxon>
        <taxon>Acanthomorphata</taxon>
        <taxon>Carangaria</taxon>
        <taxon>Pleuronectiformes</taxon>
        <taxon>Pleuronectoidei</taxon>
        <taxon>Pleuronectidae</taxon>
        <taxon>Pleuronectes</taxon>
    </lineage>
</organism>
<evidence type="ECO:0000256" key="1">
    <source>
        <dbReference type="SAM" id="MobiDB-lite"/>
    </source>
</evidence>
<feature type="region of interest" description="Disordered" evidence="1">
    <location>
        <begin position="1"/>
        <end position="102"/>
    </location>
</feature>